<dbReference type="InterPro" id="IPR001753">
    <property type="entry name" value="Enoyl-CoA_hydra/iso"/>
</dbReference>
<dbReference type="SUPFAM" id="SSF51735">
    <property type="entry name" value="NAD(P)-binding Rossmann-fold domains"/>
    <property type="match status" value="1"/>
</dbReference>
<dbReference type="Pfam" id="PF00378">
    <property type="entry name" value="ECH_1"/>
    <property type="match status" value="1"/>
</dbReference>
<dbReference type="InterPro" id="IPR006176">
    <property type="entry name" value="3-OHacyl-CoA_DH_NAD-bd"/>
</dbReference>
<gene>
    <name evidence="15" type="ORF">FAZ98_07000</name>
</gene>
<evidence type="ECO:0000313" key="16">
    <source>
        <dbReference type="Proteomes" id="UP000433577"/>
    </source>
</evidence>
<dbReference type="CDD" id="cd06558">
    <property type="entry name" value="crotonase-like"/>
    <property type="match status" value="1"/>
</dbReference>
<protein>
    <submittedName>
        <fullName evidence="15">3-hydroxyacyl-CoA dehydrogenase</fullName>
    </submittedName>
</protein>
<keyword evidence="11" id="KW-0511">Multifunctional enzyme</keyword>
<dbReference type="GO" id="GO:0016853">
    <property type="term" value="F:isomerase activity"/>
    <property type="evidence" value="ECO:0007669"/>
    <property type="project" value="UniProtKB-KW"/>
</dbReference>
<dbReference type="EMBL" id="CP046913">
    <property type="protein sequence ID" value="QGZ61503.1"/>
    <property type="molecule type" value="Genomic_DNA"/>
</dbReference>
<dbReference type="RefSeq" id="WP_158950085.1">
    <property type="nucleotide sequence ID" value="NZ_CP046913.1"/>
</dbReference>
<dbReference type="FunFam" id="3.40.50.720:FF:000009">
    <property type="entry name" value="Fatty oxidation complex, alpha subunit"/>
    <property type="match status" value="1"/>
</dbReference>
<dbReference type="PANTHER" id="PTHR23309">
    <property type="entry name" value="3-HYDROXYACYL-COA DEHYROGENASE"/>
    <property type="match status" value="1"/>
</dbReference>
<evidence type="ECO:0000256" key="8">
    <source>
        <dbReference type="ARBA" id="ARBA00023140"/>
    </source>
</evidence>
<evidence type="ECO:0000256" key="3">
    <source>
        <dbReference type="ARBA" id="ARBA00022832"/>
    </source>
</evidence>
<evidence type="ECO:0000256" key="11">
    <source>
        <dbReference type="ARBA" id="ARBA00023268"/>
    </source>
</evidence>
<comment type="subcellular location">
    <subcellularLocation>
        <location evidence="1">Peroxisome</location>
    </subcellularLocation>
</comment>
<keyword evidence="3" id="KW-0276">Fatty acid metabolism</keyword>
<evidence type="ECO:0000256" key="12">
    <source>
        <dbReference type="ARBA" id="ARBA00049556"/>
    </source>
</evidence>
<dbReference type="GO" id="GO:0003857">
    <property type="term" value="F:(3S)-3-hydroxyacyl-CoA dehydrogenase (NAD+) activity"/>
    <property type="evidence" value="ECO:0007669"/>
    <property type="project" value="UniProtKB-EC"/>
</dbReference>
<dbReference type="SUPFAM" id="SSF48179">
    <property type="entry name" value="6-phosphogluconate dehydrogenase C-terminal domain-like"/>
    <property type="match status" value="2"/>
</dbReference>
<keyword evidence="6" id="KW-0520">NAD</keyword>
<accession>A0A7Z2GGR0</accession>
<evidence type="ECO:0000256" key="2">
    <source>
        <dbReference type="ARBA" id="ARBA00005005"/>
    </source>
</evidence>
<keyword evidence="7" id="KW-0443">Lipid metabolism</keyword>
<evidence type="ECO:0000256" key="1">
    <source>
        <dbReference type="ARBA" id="ARBA00004275"/>
    </source>
</evidence>
<comment type="catalytic activity">
    <reaction evidence="12">
        <text>a (3S)-3-hydroxyacyl-CoA + NAD(+) = a 3-oxoacyl-CoA + NADH + H(+)</text>
        <dbReference type="Rhea" id="RHEA:22432"/>
        <dbReference type="ChEBI" id="CHEBI:15378"/>
        <dbReference type="ChEBI" id="CHEBI:57318"/>
        <dbReference type="ChEBI" id="CHEBI:57540"/>
        <dbReference type="ChEBI" id="CHEBI:57945"/>
        <dbReference type="ChEBI" id="CHEBI:90726"/>
        <dbReference type="EC" id="1.1.1.35"/>
    </reaction>
</comment>
<dbReference type="SUPFAM" id="SSF52096">
    <property type="entry name" value="ClpP/crotonase"/>
    <property type="match status" value="1"/>
</dbReference>
<evidence type="ECO:0000256" key="6">
    <source>
        <dbReference type="ARBA" id="ARBA00023027"/>
    </source>
</evidence>
<evidence type="ECO:0000259" key="13">
    <source>
        <dbReference type="Pfam" id="PF00725"/>
    </source>
</evidence>
<name>A0A7Z2GGR0_9BURK</name>
<organism evidence="15 16">
    <name type="scientific">Paraburkholderia acidisoli</name>
    <dbReference type="NCBI Taxonomy" id="2571748"/>
    <lineage>
        <taxon>Bacteria</taxon>
        <taxon>Pseudomonadati</taxon>
        <taxon>Pseudomonadota</taxon>
        <taxon>Betaproteobacteria</taxon>
        <taxon>Burkholderiales</taxon>
        <taxon>Burkholderiaceae</taxon>
        <taxon>Paraburkholderia</taxon>
    </lineage>
</organism>
<dbReference type="Gene3D" id="3.40.50.720">
    <property type="entry name" value="NAD(P)-binding Rossmann-like Domain"/>
    <property type="match status" value="1"/>
</dbReference>
<dbReference type="InterPro" id="IPR006108">
    <property type="entry name" value="3HC_DH_C"/>
</dbReference>
<dbReference type="Pfam" id="PF00725">
    <property type="entry name" value="3HCDH"/>
    <property type="match status" value="2"/>
</dbReference>
<comment type="pathway">
    <text evidence="2">Lipid metabolism; fatty acid beta-oxidation.</text>
</comment>
<keyword evidence="5" id="KW-0560">Oxidoreductase</keyword>
<keyword evidence="8" id="KW-0576">Peroxisome</keyword>
<dbReference type="InterPro" id="IPR008927">
    <property type="entry name" value="6-PGluconate_DH-like_C_sf"/>
</dbReference>
<sequence length="701" mass="75199">MASDPAVSTAVDYTTRDGVAVITLNNPPVNGLGHATRTGIVEGLARANADTAVRAIVIAGAGKAFSGGADITEFNTPKATQEPTLHTVINEVEKSAKPVVAAIHSVAMGGGLELALGAHYRVAAPGAQIALPEVKLGILPGAGGTQRLPRAIGLETALNMIVTGTPVMSETLANAGLFDAMAQGDLLEEAIAFARKAGDKAGPHPLVRHRKIVHPNAEGFLQFSRNTVGAMAKHYPAPLKCVDAIAAGVKEGFDKGLAFERACFVELVQTPESRALRHAFFGERAASKIPDVPSSTPTRDIRQVAVIGAGTMGGGITMNFLNAGLPVTLLETKQEALDRGLATIRKNYEAQVRKGKLTAEKLEARMALIRPTLSYDDLAQADLVIEAVFEELSVKEQVFKRLDEVAKAGAILASNTSTLDVDKIAAFTKRPQDVVGLHFFSPANVMKLLEVVRGKATAKDVLATVMQVAKKIRKTAVVSGVCDGFIGNRMVEQYIRQALYMLEEGALPAQVDRAIEKFGFAMGPFRMSDLAGNDIGWAIRKRRYQEQPELDYSKIADRLCEQGRFGQKTGAGWYDYKAGERNALPSKLVDEMIVAYSQEVGVARRKLADDEIVERLVFALVNEGAKILEEGIASKASDIDMVYLTGYGFPLWRGGPMLYADSVGLYNVERAMRRYAQQPNGAAWQPAPSITELASRGGSFN</sequence>
<evidence type="ECO:0000259" key="14">
    <source>
        <dbReference type="Pfam" id="PF02737"/>
    </source>
</evidence>
<keyword evidence="16" id="KW-1185">Reference proteome</keyword>
<proteinExistence type="predicted"/>
<dbReference type="PANTHER" id="PTHR23309:SF51">
    <property type="entry name" value="3-HYDROXYACYL-COA DEHYDROGENASE-RELATED"/>
    <property type="match status" value="1"/>
</dbReference>
<dbReference type="KEGG" id="pacs:FAZ98_07000"/>
<dbReference type="GO" id="GO:0004300">
    <property type="term" value="F:enoyl-CoA hydratase activity"/>
    <property type="evidence" value="ECO:0007669"/>
    <property type="project" value="UniProtKB-ARBA"/>
</dbReference>
<feature type="domain" description="3-hydroxyacyl-CoA dehydrogenase NAD binding" evidence="14">
    <location>
        <begin position="303"/>
        <end position="479"/>
    </location>
</feature>
<evidence type="ECO:0000256" key="10">
    <source>
        <dbReference type="ARBA" id="ARBA00023239"/>
    </source>
</evidence>
<evidence type="ECO:0000256" key="7">
    <source>
        <dbReference type="ARBA" id="ARBA00023098"/>
    </source>
</evidence>
<dbReference type="InterPro" id="IPR036291">
    <property type="entry name" value="NAD(P)-bd_dom_sf"/>
</dbReference>
<dbReference type="FunFam" id="1.10.1040.50:FF:000006">
    <property type="entry name" value="Peroxisomal bifunctional enzyme"/>
    <property type="match status" value="1"/>
</dbReference>
<dbReference type="OrthoDB" id="5287258at2"/>
<evidence type="ECO:0000256" key="9">
    <source>
        <dbReference type="ARBA" id="ARBA00023235"/>
    </source>
</evidence>
<evidence type="ECO:0000256" key="5">
    <source>
        <dbReference type="ARBA" id="ARBA00023002"/>
    </source>
</evidence>
<dbReference type="GO" id="GO:0006635">
    <property type="term" value="P:fatty acid beta-oxidation"/>
    <property type="evidence" value="ECO:0007669"/>
    <property type="project" value="UniProtKB-UniPathway"/>
</dbReference>
<evidence type="ECO:0000313" key="15">
    <source>
        <dbReference type="EMBL" id="QGZ61503.1"/>
    </source>
</evidence>
<feature type="domain" description="3-hydroxyacyl-CoA dehydrogenase C-terminal" evidence="13">
    <location>
        <begin position="484"/>
        <end position="576"/>
    </location>
</feature>
<dbReference type="Gene3D" id="1.10.1040.50">
    <property type="match status" value="1"/>
</dbReference>
<dbReference type="AlphaFoldDB" id="A0A7Z2GGR0"/>
<keyword evidence="9" id="KW-0413">Isomerase</keyword>
<dbReference type="GO" id="GO:0070403">
    <property type="term" value="F:NAD+ binding"/>
    <property type="evidence" value="ECO:0007669"/>
    <property type="project" value="InterPro"/>
</dbReference>
<dbReference type="Pfam" id="PF02737">
    <property type="entry name" value="3HCDH_N"/>
    <property type="match status" value="1"/>
</dbReference>
<dbReference type="Proteomes" id="UP000433577">
    <property type="component" value="Chromosome 1"/>
</dbReference>
<dbReference type="InterPro" id="IPR029045">
    <property type="entry name" value="ClpP/crotonase-like_dom_sf"/>
</dbReference>
<dbReference type="UniPathway" id="UPA00659"/>
<feature type="domain" description="3-hydroxyacyl-CoA dehydrogenase C-terminal" evidence="13">
    <location>
        <begin position="612"/>
        <end position="695"/>
    </location>
</feature>
<dbReference type="Gene3D" id="3.90.226.10">
    <property type="entry name" value="2-enoyl-CoA Hydratase, Chain A, domain 1"/>
    <property type="match status" value="1"/>
</dbReference>
<evidence type="ECO:0000256" key="4">
    <source>
        <dbReference type="ARBA" id="ARBA00022963"/>
    </source>
</evidence>
<keyword evidence="4" id="KW-0442">Lipid degradation</keyword>
<reference evidence="15 16" key="1">
    <citation type="submission" date="2019-12" db="EMBL/GenBank/DDBJ databases">
        <title>Paraburkholderia acidiphila 7Q-K02 sp. nov and Paraburkholderia acidisoli DHF22 sp. nov., two strains isolated from forest soil.</title>
        <authorList>
            <person name="Gao Z."/>
            <person name="Qiu L."/>
        </authorList>
    </citation>
    <scope>NUCLEOTIDE SEQUENCE [LARGE SCALE GENOMIC DNA]</scope>
    <source>
        <strain evidence="15 16">DHF22</strain>
    </source>
</reference>
<keyword evidence="10" id="KW-0456">Lyase</keyword>